<feature type="transmembrane region" description="Helical" evidence="1">
    <location>
        <begin position="36"/>
        <end position="52"/>
    </location>
</feature>
<gene>
    <name evidence="2" type="ORF">ACFSKW_45975</name>
</gene>
<protein>
    <submittedName>
        <fullName evidence="2">Uncharacterized protein</fullName>
    </submittedName>
</protein>
<dbReference type="EMBL" id="JBHUFV010000076">
    <property type="protein sequence ID" value="MFD1938833.1"/>
    <property type="molecule type" value="Genomic_DNA"/>
</dbReference>
<evidence type="ECO:0000313" key="3">
    <source>
        <dbReference type="Proteomes" id="UP001597368"/>
    </source>
</evidence>
<accession>A0ABW4TBW5</accession>
<keyword evidence="3" id="KW-1185">Reference proteome</keyword>
<evidence type="ECO:0000313" key="2">
    <source>
        <dbReference type="EMBL" id="MFD1938833.1"/>
    </source>
</evidence>
<keyword evidence="1" id="KW-0472">Membrane</keyword>
<keyword evidence="1" id="KW-0812">Transmembrane</keyword>
<proteinExistence type="predicted"/>
<dbReference type="Proteomes" id="UP001597368">
    <property type="component" value="Unassembled WGS sequence"/>
</dbReference>
<reference evidence="3" key="1">
    <citation type="journal article" date="2019" name="Int. J. Syst. Evol. Microbiol.">
        <title>The Global Catalogue of Microorganisms (GCM) 10K type strain sequencing project: providing services to taxonomists for standard genome sequencing and annotation.</title>
        <authorList>
            <consortium name="The Broad Institute Genomics Platform"/>
            <consortium name="The Broad Institute Genome Sequencing Center for Infectious Disease"/>
            <person name="Wu L."/>
            <person name="Ma J."/>
        </authorList>
    </citation>
    <scope>NUCLEOTIDE SEQUENCE [LARGE SCALE GENOMIC DNA]</scope>
    <source>
        <strain evidence="3">ICMP 6774ER</strain>
    </source>
</reference>
<comment type="caution">
    <text evidence="2">The sequence shown here is derived from an EMBL/GenBank/DDBJ whole genome shotgun (WGS) entry which is preliminary data.</text>
</comment>
<evidence type="ECO:0000256" key="1">
    <source>
        <dbReference type="SAM" id="Phobius"/>
    </source>
</evidence>
<name>A0ABW4TBW5_9ACTN</name>
<dbReference type="RefSeq" id="WP_379580927.1">
    <property type="nucleotide sequence ID" value="NZ_JBHUFV010000076.1"/>
</dbReference>
<organism evidence="2 3">
    <name type="scientific">Nonomuraea mangrovi</name>
    <dbReference type="NCBI Taxonomy" id="2316207"/>
    <lineage>
        <taxon>Bacteria</taxon>
        <taxon>Bacillati</taxon>
        <taxon>Actinomycetota</taxon>
        <taxon>Actinomycetes</taxon>
        <taxon>Streptosporangiales</taxon>
        <taxon>Streptosporangiaceae</taxon>
        <taxon>Nonomuraea</taxon>
    </lineage>
</organism>
<keyword evidence="1" id="KW-1133">Transmembrane helix</keyword>
<sequence length="79" mass="8153">MPRGLLVWAVFFLGGAAGMAVHLAQAAHDPLGLMGVFASLGLSLVLYGALTGRRRLLRQRAQADPAPLDAPATYGHGGS</sequence>